<dbReference type="EMBL" id="FNUJ01000018">
    <property type="protein sequence ID" value="SEF38104.1"/>
    <property type="molecule type" value="Genomic_DNA"/>
</dbReference>
<gene>
    <name evidence="1" type="ORF">SAMN05421837_11855</name>
</gene>
<proteinExistence type="predicted"/>
<dbReference type="AlphaFoldDB" id="A0A1H5RJ41"/>
<reference evidence="2" key="1">
    <citation type="submission" date="2016-10" db="EMBL/GenBank/DDBJ databases">
        <authorList>
            <person name="Varghese N."/>
            <person name="Submissions S."/>
        </authorList>
    </citation>
    <scope>NUCLEOTIDE SEQUENCE [LARGE SCALE GENOMIC DNA]</scope>
    <source>
        <strain evidence="2">DSM 44654</strain>
    </source>
</reference>
<name>A0A1H5RJ41_9PSEU</name>
<keyword evidence="2" id="KW-1185">Reference proteome</keyword>
<accession>A0A1H5RJ41</accession>
<organism evidence="1 2">
    <name type="scientific">Amycolatopsis pretoriensis</name>
    <dbReference type="NCBI Taxonomy" id="218821"/>
    <lineage>
        <taxon>Bacteria</taxon>
        <taxon>Bacillati</taxon>
        <taxon>Actinomycetota</taxon>
        <taxon>Actinomycetes</taxon>
        <taxon>Pseudonocardiales</taxon>
        <taxon>Pseudonocardiaceae</taxon>
        <taxon>Amycolatopsis</taxon>
    </lineage>
</organism>
<evidence type="ECO:0000313" key="1">
    <source>
        <dbReference type="EMBL" id="SEF38104.1"/>
    </source>
</evidence>
<sequence>MREERGDRGAKIVELSIDECGERREHRCLGVDVRDESGMVLLAGHGANVFQEVTHGLGG</sequence>
<dbReference type="Proteomes" id="UP000198878">
    <property type="component" value="Unassembled WGS sequence"/>
</dbReference>
<dbReference type="STRING" id="218821.SAMN05421837_11855"/>
<evidence type="ECO:0000313" key="2">
    <source>
        <dbReference type="Proteomes" id="UP000198878"/>
    </source>
</evidence>
<protein>
    <submittedName>
        <fullName evidence="1">Uncharacterized protein</fullName>
    </submittedName>
</protein>